<dbReference type="AlphaFoldDB" id="A0A5Q4BZA4"/>
<gene>
    <name evidence="1" type="ORF">CSHISOI_03040</name>
</gene>
<dbReference type="Proteomes" id="UP000326340">
    <property type="component" value="Unassembled WGS sequence"/>
</dbReference>
<proteinExistence type="predicted"/>
<name>A0A5Q4BZA4_9PEZI</name>
<organism evidence="1 2">
    <name type="scientific">Colletotrichum shisoi</name>
    <dbReference type="NCBI Taxonomy" id="2078593"/>
    <lineage>
        <taxon>Eukaryota</taxon>
        <taxon>Fungi</taxon>
        <taxon>Dikarya</taxon>
        <taxon>Ascomycota</taxon>
        <taxon>Pezizomycotina</taxon>
        <taxon>Sordariomycetes</taxon>
        <taxon>Hypocreomycetidae</taxon>
        <taxon>Glomerellales</taxon>
        <taxon>Glomerellaceae</taxon>
        <taxon>Colletotrichum</taxon>
        <taxon>Colletotrichum destructivum species complex</taxon>
    </lineage>
</organism>
<comment type="caution">
    <text evidence="1">The sequence shown here is derived from an EMBL/GenBank/DDBJ whole genome shotgun (WGS) entry which is preliminary data.</text>
</comment>
<evidence type="ECO:0000313" key="2">
    <source>
        <dbReference type="Proteomes" id="UP000326340"/>
    </source>
</evidence>
<keyword evidence="2" id="KW-1185">Reference proteome</keyword>
<evidence type="ECO:0000313" key="1">
    <source>
        <dbReference type="EMBL" id="TQN72440.1"/>
    </source>
</evidence>
<accession>A0A5Q4BZA4</accession>
<protein>
    <submittedName>
        <fullName evidence="1">Uncharacterized protein</fullName>
    </submittedName>
</protein>
<dbReference type="EMBL" id="PUHP01000172">
    <property type="protein sequence ID" value="TQN72440.1"/>
    <property type="molecule type" value="Genomic_DNA"/>
</dbReference>
<sequence length="34" mass="3546">MGVAPVKQSRDPGPRPPCEEVAAHLALPFSPTSC</sequence>
<reference evidence="1 2" key="1">
    <citation type="journal article" date="2019" name="Sci. Rep.">
        <title>Colletotrichum shisoi sp. nov., an anthracnose pathogen of Perilla frutescens in Japan: molecular phylogenetic, morphological and genomic evidence.</title>
        <authorList>
            <person name="Gan P."/>
            <person name="Tsushima A."/>
            <person name="Hiroyama R."/>
            <person name="Narusaka M."/>
            <person name="Takano Y."/>
            <person name="Narusaka Y."/>
            <person name="Kawaradani M."/>
            <person name="Damm U."/>
            <person name="Shirasu K."/>
        </authorList>
    </citation>
    <scope>NUCLEOTIDE SEQUENCE [LARGE SCALE GENOMIC DNA]</scope>
    <source>
        <strain evidence="1 2">PG-2018a</strain>
    </source>
</reference>